<dbReference type="InParanoid" id="A0A1Y1UE86"/>
<proteinExistence type="inferred from homology"/>
<evidence type="ECO:0000256" key="1">
    <source>
        <dbReference type="RuleBase" id="RU365099"/>
    </source>
</evidence>
<name>A0A1Y1UE86_9TREE</name>
<dbReference type="Proteomes" id="UP000193218">
    <property type="component" value="Unassembled WGS sequence"/>
</dbReference>
<dbReference type="SUPFAM" id="SSF89095">
    <property type="entry name" value="GatB/YqeY motif"/>
    <property type="match status" value="1"/>
</dbReference>
<dbReference type="InterPro" id="IPR042184">
    <property type="entry name" value="YqeY/Aim41_N"/>
</dbReference>
<comment type="similarity">
    <text evidence="1">Belongs to the AIM41 family.</text>
</comment>
<dbReference type="OrthoDB" id="538640at2759"/>
<dbReference type="InterPro" id="IPR019004">
    <property type="entry name" value="YqeY/Aim41"/>
</dbReference>
<dbReference type="GO" id="GO:0005739">
    <property type="term" value="C:mitochondrion"/>
    <property type="evidence" value="ECO:0007669"/>
    <property type="project" value="UniProtKB-SubCell"/>
</dbReference>
<gene>
    <name evidence="1" type="primary">AIM41</name>
    <name evidence="2" type="ORF">BD324DRAFT_651609</name>
</gene>
<keyword evidence="1" id="KW-0496">Mitochondrion</keyword>
<dbReference type="Gene3D" id="1.10.1510.10">
    <property type="entry name" value="Uncharacterised protein YqeY/AIM41 PF09424, N-terminal domain"/>
    <property type="match status" value="1"/>
</dbReference>
<sequence>MASLRSSAFLTRCIASSSRSTVLRVSARSLTATRSTFAESGPSGIETALRNGLKQAMKSKDRPAIVVHKAILADITNAAKSTPNPNDPLDEVQVVQTVRKSIAARAVAAEQYAPSAPGAHEENHANLLAEIDVLQSYLPQGPSDEQLKLEVETIIKGLPEDVRSSKSVQGAVMKSLWENLGESSKYADKKQVGKMVSDMLKTL</sequence>
<reference evidence="2 3" key="1">
    <citation type="submission" date="2017-03" db="EMBL/GenBank/DDBJ databases">
        <title>Widespread Adenine N6-methylation of Active Genes in Fungi.</title>
        <authorList>
            <consortium name="DOE Joint Genome Institute"/>
            <person name="Mondo S.J."/>
            <person name="Dannebaum R.O."/>
            <person name="Kuo R.C."/>
            <person name="Louie K.B."/>
            <person name="Bewick A.J."/>
            <person name="Labutti K."/>
            <person name="Haridas S."/>
            <person name="Kuo A."/>
            <person name="Salamov A."/>
            <person name="Ahrendt S.R."/>
            <person name="Lau R."/>
            <person name="Bowen B.P."/>
            <person name="Lipzen A."/>
            <person name="Sullivan W."/>
            <person name="Andreopoulos W.B."/>
            <person name="Clum A."/>
            <person name="Lindquist E."/>
            <person name="Daum C."/>
            <person name="Northen T.R."/>
            <person name="Ramamoorthy G."/>
            <person name="Schmitz R.J."/>
            <person name="Gryganskyi A."/>
            <person name="Culley D."/>
            <person name="Magnuson J."/>
            <person name="James T.Y."/>
            <person name="O'Malley M.A."/>
            <person name="Stajich J.E."/>
            <person name="Spatafora J.W."/>
            <person name="Visel A."/>
            <person name="Grigoriev I.V."/>
        </authorList>
    </citation>
    <scope>NUCLEOTIDE SEQUENCE [LARGE SCALE GENOMIC DNA]</scope>
    <source>
        <strain evidence="2 3">NRRL Y-17943</strain>
    </source>
</reference>
<accession>A0A1Y1UE86</accession>
<keyword evidence="3" id="KW-1185">Reference proteome</keyword>
<protein>
    <recommendedName>
        <fullName evidence="1">Altered inheritance of mitochondria protein 41</fullName>
    </recommendedName>
</protein>
<dbReference type="PANTHER" id="PTHR28055:SF1">
    <property type="entry name" value="ALTERED INHERITANCE OF MITOCHONDRIA PROTEIN 41, MITOCHONDRIAL"/>
    <property type="match status" value="1"/>
</dbReference>
<evidence type="ECO:0000313" key="3">
    <source>
        <dbReference type="Proteomes" id="UP000193218"/>
    </source>
</evidence>
<dbReference type="InterPro" id="IPR003789">
    <property type="entry name" value="Asn/Gln_tRNA_amidoTrase-B-like"/>
</dbReference>
<organism evidence="2 3">
    <name type="scientific">Kockovaella imperatae</name>
    <dbReference type="NCBI Taxonomy" id="4999"/>
    <lineage>
        <taxon>Eukaryota</taxon>
        <taxon>Fungi</taxon>
        <taxon>Dikarya</taxon>
        <taxon>Basidiomycota</taxon>
        <taxon>Agaricomycotina</taxon>
        <taxon>Tremellomycetes</taxon>
        <taxon>Tremellales</taxon>
        <taxon>Cuniculitremaceae</taxon>
        <taxon>Kockovaella</taxon>
    </lineage>
</organism>
<comment type="subcellular location">
    <subcellularLocation>
        <location evidence="1">Mitochondrion</location>
    </subcellularLocation>
</comment>
<dbReference type="PANTHER" id="PTHR28055">
    <property type="entry name" value="ALTERED INHERITANCE OF MITOCHONDRIA PROTEIN 41, MITOCHONDRIAL"/>
    <property type="match status" value="1"/>
</dbReference>
<comment type="caution">
    <text evidence="2">The sequence shown here is derived from an EMBL/GenBank/DDBJ whole genome shotgun (WGS) entry which is preliminary data.</text>
</comment>
<dbReference type="AlphaFoldDB" id="A0A1Y1UE86"/>
<dbReference type="STRING" id="4999.A0A1Y1UE86"/>
<dbReference type="EMBL" id="NBSH01000008">
    <property type="protein sequence ID" value="ORX36370.1"/>
    <property type="molecule type" value="Genomic_DNA"/>
</dbReference>
<evidence type="ECO:0000313" key="2">
    <source>
        <dbReference type="EMBL" id="ORX36370.1"/>
    </source>
</evidence>
<dbReference type="GO" id="GO:0016884">
    <property type="term" value="F:carbon-nitrogen ligase activity, with glutamine as amido-N-donor"/>
    <property type="evidence" value="ECO:0007669"/>
    <property type="project" value="UniProtKB-UniRule"/>
</dbReference>
<dbReference type="Pfam" id="PF09424">
    <property type="entry name" value="YqeY"/>
    <property type="match status" value="1"/>
</dbReference>